<dbReference type="EMBL" id="CDMZ01002978">
    <property type="protein sequence ID" value="CEM44646.1"/>
    <property type="molecule type" value="Genomic_DNA"/>
</dbReference>
<dbReference type="AlphaFoldDB" id="A0A0G4HKN4"/>
<feature type="region of interest" description="Disordered" evidence="1">
    <location>
        <begin position="68"/>
        <end position="95"/>
    </location>
</feature>
<sequence length="368" mass="39059">MTVRRRSLWLLWSLFLFCVETASVSNPSGRRPRDGTSLFVLSSPRAISTSHSKKVFLRSRKQSFVSPGKKKFESLSMTREDPARETEKSSDGASPNVKVSPLLKAVGSTTRYTVSGLVGVLLFTRRDAAALTCVVGALMNAIAGKILKRLLNLSRPPGARQSDPGMPSSHATSLFFLATSAAVCLLRPPVEGGGVWQFKLPVEIAQGGARASLTAVSDSLNRLLLFLASRGVLGMAASALPSPSEALGVSVPAPLPSRVAAAGLLYAYALASLQYRVAMQYHTPAQIAVGAVLGSVNAVGWQWICTGSSVSLNSHVEGLIARISGGSSRVPLPVLLSVSLVGLLTVGSVDRKLIDWWKRKRKEQGKGD</sequence>
<gene>
    <name evidence="3" type="ORF">Cvel_7241</name>
</gene>
<protein>
    <recommendedName>
        <fullName evidence="4">Phosphatidic acid phosphatase type 2/haloperoxidase domain-containing protein</fullName>
    </recommendedName>
</protein>
<name>A0A0G4HKN4_9ALVE</name>
<feature type="chain" id="PRO_5005192089" description="Phosphatidic acid phosphatase type 2/haloperoxidase domain-containing protein" evidence="2">
    <location>
        <begin position="25"/>
        <end position="368"/>
    </location>
</feature>
<organism evidence="3">
    <name type="scientific">Chromera velia CCMP2878</name>
    <dbReference type="NCBI Taxonomy" id="1169474"/>
    <lineage>
        <taxon>Eukaryota</taxon>
        <taxon>Sar</taxon>
        <taxon>Alveolata</taxon>
        <taxon>Colpodellida</taxon>
        <taxon>Chromeraceae</taxon>
        <taxon>Chromera</taxon>
    </lineage>
</organism>
<evidence type="ECO:0000256" key="1">
    <source>
        <dbReference type="SAM" id="MobiDB-lite"/>
    </source>
</evidence>
<dbReference type="VEuPathDB" id="CryptoDB:Cvel_7241"/>
<keyword evidence="2" id="KW-0732">Signal</keyword>
<feature type="signal peptide" evidence="2">
    <location>
        <begin position="1"/>
        <end position="24"/>
    </location>
</feature>
<evidence type="ECO:0000256" key="2">
    <source>
        <dbReference type="SAM" id="SignalP"/>
    </source>
</evidence>
<reference evidence="3" key="1">
    <citation type="submission" date="2014-11" db="EMBL/GenBank/DDBJ databases">
        <authorList>
            <person name="Otto D Thomas"/>
            <person name="Naeem Raeece"/>
        </authorList>
    </citation>
    <scope>NUCLEOTIDE SEQUENCE</scope>
</reference>
<evidence type="ECO:0008006" key="4">
    <source>
        <dbReference type="Google" id="ProtNLM"/>
    </source>
</evidence>
<accession>A0A0G4HKN4</accession>
<dbReference type="SUPFAM" id="SSF48317">
    <property type="entry name" value="Acid phosphatase/Vanadium-dependent haloperoxidase"/>
    <property type="match status" value="1"/>
</dbReference>
<dbReference type="InterPro" id="IPR036938">
    <property type="entry name" value="PAP2/HPO_sf"/>
</dbReference>
<evidence type="ECO:0000313" key="3">
    <source>
        <dbReference type="EMBL" id="CEM44646.1"/>
    </source>
</evidence>
<proteinExistence type="predicted"/>
<feature type="compositionally biased region" description="Basic and acidic residues" evidence="1">
    <location>
        <begin position="70"/>
        <end position="90"/>
    </location>
</feature>